<organism evidence="8 9">
    <name type="scientific">Rhodobacter ferrooxidans</name>
    <dbReference type="NCBI Taxonomy" id="371731"/>
    <lineage>
        <taxon>Bacteria</taxon>
        <taxon>Pseudomonadati</taxon>
        <taxon>Pseudomonadota</taxon>
        <taxon>Alphaproteobacteria</taxon>
        <taxon>Rhodobacterales</taxon>
        <taxon>Rhodobacter group</taxon>
        <taxon>Rhodobacter</taxon>
    </lineage>
</organism>
<comment type="cofactor">
    <cofactor evidence="1 6 7">
        <name>pyridoxal 5'-phosphate</name>
        <dbReference type="ChEBI" id="CHEBI:597326"/>
    </cofactor>
</comment>
<dbReference type="EMBL" id="ACYY01000022">
    <property type="protein sequence ID" value="EEW24301.1"/>
    <property type="molecule type" value="Genomic_DNA"/>
</dbReference>
<evidence type="ECO:0000256" key="3">
    <source>
        <dbReference type="ARBA" id="ARBA00022793"/>
    </source>
</evidence>
<comment type="similarity">
    <text evidence="2 7">Belongs to the group II decarboxylase family.</text>
</comment>
<feature type="modified residue" description="N6-(pyridoxal phosphate)lysine" evidence="6">
    <location>
        <position position="278"/>
    </location>
</feature>
<dbReference type="STRING" id="371731.Rsw2DRAFT_2817"/>
<accession>C8S439</accession>
<keyword evidence="3" id="KW-0210">Decarboxylase</keyword>
<dbReference type="PANTHER" id="PTHR46101:SF2">
    <property type="entry name" value="SERINE DECARBOXYLASE"/>
    <property type="match status" value="1"/>
</dbReference>
<dbReference type="InterPro" id="IPR021115">
    <property type="entry name" value="Pyridoxal-P_BS"/>
</dbReference>
<evidence type="ECO:0000313" key="9">
    <source>
        <dbReference type="Proteomes" id="UP000010121"/>
    </source>
</evidence>
<evidence type="ECO:0000313" key="8">
    <source>
        <dbReference type="EMBL" id="EEW24301.1"/>
    </source>
</evidence>
<reference evidence="8 9" key="1">
    <citation type="submission" date="2009-08" db="EMBL/GenBank/DDBJ databases">
        <title>The draft genome of Rhodobacter sp. SW2.</title>
        <authorList>
            <consortium name="US DOE Joint Genome Institute (JGI-PGF)"/>
            <person name="Lucas S."/>
            <person name="Copeland A."/>
            <person name="Lapidus A."/>
            <person name="Glavina del Rio T."/>
            <person name="Tice H."/>
            <person name="Bruce D."/>
            <person name="Goodwin L."/>
            <person name="Pitluck S."/>
            <person name="Larimer F."/>
            <person name="Land M.L."/>
            <person name="Hauser L."/>
            <person name="Emerson D."/>
        </authorList>
    </citation>
    <scope>NUCLEOTIDE SEQUENCE [LARGE SCALE GENOMIC DNA]</scope>
    <source>
        <strain evidence="8 9">SW2</strain>
    </source>
</reference>
<dbReference type="NCBIfam" id="NF002748">
    <property type="entry name" value="PRK02769.1"/>
    <property type="match status" value="1"/>
</dbReference>
<dbReference type="SUPFAM" id="SSF53383">
    <property type="entry name" value="PLP-dependent transferases"/>
    <property type="match status" value="1"/>
</dbReference>
<dbReference type="GO" id="GO:0019752">
    <property type="term" value="P:carboxylic acid metabolic process"/>
    <property type="evidence" value="ECO:0007669"/>
    <property type="project" value="InterPro"/>
</dbReference>
<protein>
    <submittedName>
        <fullName evidence="8">Pyridoxal-dependent decarboxylase</fullName>
    </submittedName>
</protein>
<dbReference type="InterPro" id="IPR015424">
    <property type="entry name" value="PyrdxlP-dep_Trfase"/>
</dbReference>
<dbReference type="GO" id="GO:0030170">
    <property type="term" value="F:pyridoxal phosphate binding"/>
    <property type="evidence" value="ECO:0007669"/>
    <property type="project" value="InterPro"/>
</dbReference>
<dbReference type="PROSITE" id="PS00392">
    <property type="entry name" value="DDC_GAD_HDC_YDC"/>
    <property type="match status" value="1"/>
</dbReference>
<dbReference type="Pfam" id="PF00282">
    <property type="entry name" value="Pyridoxal_deC"/>
    <property type="match status" value="1"/>
</dbReference>
<evidence type="ECO:0000256" key="2">
    <source>
        <dbReference type="ARBA" id="ARBA00009533"/>
    </source>
</evidence>
<evidence type="ECO:0000256" key="1">
    <source>
        <dbReference type="ARBA" id="ARBA00001933"/>
    </source>
</evidence>
<dbReference type="GO" id="GO:0016831">
    <property type="term" value="F:carboxy-lyase activity"/>
    <property type="evidence" value="ECO:0007669"/>
    <property type="project" value="UniProtKB-KW"/>
</dbReference>
<evidence type="ECO:0000256" key="7">
    <source>
        <dbReference type="RuleBase" id="RU000382"/>
    </source>
</evidence>
<dbReference type="Proteomes" id="UP000010121">
    <property type="component" value="Unassembled WGS sequence"/>
</dbReference>
<dbReference type="PANTHER" id="PTHR46101">
    <property type="match status" value="1"/>
</dbReference>
<keyword evidence="5 7" id="KW-0456">Lyase</keyword>
<sequence>MGPNRILHNRRGYITETVFDEDRRIFTEQQYSASSVFTWAPHPAERMASVLNSVERRMQAAHDDHLGYPYNLTCRASAPPILANYLINNLGDPYVGSRYGSEVCDLEREVVAWLMRLWECDNPDDWWGSVGASGTEGNFWALYLAREALPEAVLVHSAEAHYSIPKAARILRIPTIGVSCDADGTILTDVLSVALEGLNRKKGVILALTCGTTVKGAHDDIAGAMIRLQSAGFDAARRFVHVDGALNAMVLPFLDDVPERLRPTFRHGIDSMSTSGHKMIGTPMPCGVLITRRAHVARVANAIAYLRSDDTTLMGSRNGHAVLALWTRLMGHGIEGFRSDVHACLRRASGLATSMRLEGVPVLHNPSSLTVLFPEPDAAIVMRYQLSCVAGQAHAIIMPNVGEEQVQRFLDAYMAWWRHQRVTGGHKSSPSAYMLQGAKLTT</sequence>
<dbReference type="InterPro" id="IPR051151">
    <property type="entry name" value="Group_II_Decarboxylase"/>
</dbReference>
<name>C8S439_9RHOB</name>
<dbReference type="Gene3D" id="3.40.640.10">
    <property type="entry name" value="Type I PLP-dependent aspartate aminotransferase-like (Major domain)"/>
    <property type="match status" value="1"/>
</dbReference>
<evidence type="ECO:0000256" key="6">
    <source>
        <dbReference type="PIRSR" id="PIRSR602129-50"/>
    </source>
</evidence>
<dbReference type="AlphaFoldDB" id="C8S439"/>
<evidence type="ECO:0000256" key="5">
    <source>
        <dbReference type="ARBA" id="ARBA00023239"/>
    </source>
</evidence>
<keyword evidence="9" id="KW-1185">Reference proteome</keyword>
<keyword evidence="4 6" id="KW-0663">Pyridoxal phosphate</keyword>
<dbReference type="InterPro" id="IPR002129">
    <property type="entry name" value="PyrdxlP-dep_de-COase"/>
</dbReference>
<evidence type="ECO:0000256" key="4">
    <source>
        <dbReference type="ARBA" id="ARBA00022898"/>
    </source>
</evidence>
<dbReference type="eggNOG" id="COG0076">
    <property type="taxonomic scope" value="Bacteria"/>
</dbReference>
<dbReference type="InterPro" id="IPR015421">
    <property type="entry name" value="PyrdxlP-dep_Trfase_major"/>
</dbReference>
<proteinExistence type="inferred from homology"/>
<comment type="caution">
    <text evidence="8">The sequence shown here is derived from an EMBL/GenBank/DDBJ whole genome shotgun (WGS) entry which is preliminary data.</text>
</comment>
<gene>
    <name evidence="8" type="ORF">Rsw2DRAFT_2817</name>
</gene>